<evidence type="ECO:0008006" key="4">
    <source>
        <dbReference type="Google" id="ProtNLM"/>
    </source>
</evidence>
<evidence type="ECO:0000313" key="2">
    <source>
        <dbReference type="EMBL" id="MCW3807696.1"/>
    </source>
</evidence>
<comment type="caution">
    <text evidence="2">The sequence shown here is derived from an EMBL/GenBank/DDBJ whole genome shotgun (WGS) entry which is preliminary data.</text>
</comment>
<dbReference type="EMBL" id="JAPDPI010000055">
    <property type="protein sequence ID" value="MCW3807696.1"/>
    <property type="molecule type" value="Genomic_DNA"/>
</dbReference>
<reference evidence="2" key="1">
    <citation type="submission" date="2022-10" db="EMBL/GenBank/DDBJ databases">
        <authorList>
            <person name="Yu W.X."/>
        </authorList>
    </citation>
    <scope>NUCLEOTIDE SEQUENCE</scope>
    <source>
        <strain evidence="2">D04</strain>
    </source>
</reference>
<feature type="signal peptide" evidence="1">
    <location>
        <begin position="1"/>
        <end position="26"/>
    </location>
</feature>
<evidence type="ECO:0000313" key="3">
    <source>
        <dbReference type="Proteomes" id="UP001207408"/>
    </source>
</evidence>
<dbReference type="RefSeq" id="WP_301202145.1">
    <property type="nucleotide sequence ID" value="NZ_JAPDPI010000055.1"/>
</dbReference>
<dbReference type="Proteomes" id="UP001207408">
    <property type="component" value="Unassembled WGS sequence"/>
</dbReference>
<keyword evidence="3" id="KW-1185">Reference proteome</keyword>
<dbReference type="Gene3D" id="2.40.160.130">
    <property type="entry name" value="Capsule assembly protein Wzi"/>
    <property type="match status" value="1"/>
</dbReference>
<organism evidence="2 3">
    <name type="scientific">Plebeiibacterium marinum</name>
    <dbReference type="NCBI Taxonomy" id="2992111"/>
    <lineage>
        <taxon>Bacteria</taxon>
        <taxon>Pseudomonadati</taxon>
        <taxon>Bacteroidota</taxon>
        <taxon>Bacteroidia</taxon>
        <taxon>Marinilabiliales</taxon>
        <taxon>Marinilabiliaceae</taxon>
        <taxon>Plebeiibacterium</taxon>
    </lineage>
</organism>
<proteinExistence type="predicted"/>
<evidence type="ECO:0000256" key="1">
    <source>
        <dbReference type="SAM" id="SignalP"/>
    </source>
</evidence>
<feature type="chain" id="PRO_5042017043" description="Gliding motility protein RemB" evidence="1">
    <location>
        <begin position="27"/>
        <end position="540"/>
    </location>
</feature>
<dbReference type="InterPro" id="IPR038636">
    <property type="entry name" value="Wzi_sf"/>
</dbReference>
<accession>A0AAE3MHG9</accession>
<dbReference type="AlphaFoldDB" id="A0AAE3MHG9"/>
<protein>
    <recommendedName>
        <fullName evidence="4">Gliding motility protein RemB</fullName>
    </recommendedName>
</protein>
<keyword evidence="1" id="KW-0732">Signal</keyword>
<sequence length="540" mass="63304">MKMNKYALYIILTFVCYSFFYSNSNAQQISYYNNETYNPFSKTIYKPGTNFHTSVKPYSINKISQLTNVDSLIYDGMKMPLGNENFWKRIFKDHLLKWENKDVSIRINPLFNLEAGKENEEGQNTWTNTRGFFIEGNIGKHFYFYTDVLENQAVFPNYYDSFVQDRKVVPGQGKTRNLGERTHDYAQSTGYISFNPAQWFNIQLGQGKNFIGDGHRSLLLSDVSYSYPYLKFSAEFNKAHYMVMWGQHRDLNIDSKLESNDARYLDKYSATHYLTINVGNRLSVGLFESVIWAAQDTMGQRNFDWAYLNPIIFYRPVEYSIGSPDNMTMGANLKYTIGKHNVLYGQFVMGEFKMDEVFSGNKWWANKQGFQLGLKCFDLFAIKNLYFQTEYNQVRPYTYSHREVITNYGHYNQELAHPLGANFRESVSFLRYKTKRWLFSAELMYAMYGKDFDDEVSYGGNIYQNNNKRPGDYNHEIGQGLKTNLIYLDASISYLINPRNNFNIAVGSRLRKEKNDLEENNTQMLWFALRTSIKSLYTDF</sequence>
<name>A0AAE3MHG9_9BACT</name>
<gene>
    <name evidence="2" type="ORF">OM074_18860</name>
</gene>